<proteinExistence type="predicted"/>
<accession>A0A834X2Z9</accession>
<keyword evidence="2" id="KW-1185">Reference proteome</keyword>
<reference evidence="1" key="1">
    <citation type="submission" date="2020-09" db="EMBL/GenBank/DDBJ databases">
        <title>Genome-Enabled Discovery of Anthraquinone Biosynthesis in Senna tora.</title>
        <authorList>
            <person name="Kang S.-H."/>
            <person name="Pandey R.P."/>
            <person name="Lee C.-M."/>
            <person name="Sim J.-S."/>
            <person name="Jeong J.-T."/>
            <person name="Choi B.-S."/>
            <person name="Jung M."/>
            <person name="Ginzburg D."/>
            <person name="Zhao K."/>
            <person name="Won S.Y."/>
            <person name="Oh T.-J."/>
            <person name="Yu Y."/>
            <person name="Kim N.-H."/>
            <person name="Lee O.R."/>
            <person name="Lee T.-H."/>
            <person name="Bashyal P."/>
            <person name="Kim T.-S."/>
            <person name="Lee W.-H."/>
            <person name="Kawkins C."/>
            <person name="Kim C.-K."/>
            <person name="Kim J.S."/>
            <person name="Ahn B.O."/>
            <person name="Rhee S.Y."/>
            <person name="Sohng J.K."/>
        </authorList>
    </citation>
    <scope>NUCLEOTIDE SEQUENCE</scope>
    <source>
        <tissue evidence="1">Leaf</tissue>
    </source>
</reference>
<name>A0A834X2Z9_9FABA</name>
<dbReference type="AlphaFoldDB" id="A0A834X2Z9"/>
<organism evidence="1 2">
    <name type="scientific">Senna tora</name>
    <dbReference type="NCBI Taxonomy" id="362788"/>
    <lineage>
        <taxon>Eukaryota</taxon>
        <taxon>Viridiplantae</taxon>
        <taxon>Streptophyta</taxon>
        <taxon>Embryophyta</taxon>
        <taxon>Tracheophyta</taxon>
        <taxon>Spermatophyta</taxon>
        <taxon>Magnoliopsida</taxon>
        <taxon>eudicotyledons</taxon>
        <taxon>Gunneridae</taxon>
        <taxon>Pentapetalae</taxon>
        <taxon>rosids</taxon>
        <taxon>fabids</taxon>
        <taxon>Fabales</taxon>
        <taxon>Fabaceae</taxon>
        <taxon>Caesalpinioideae</taxon>
        <taxon>Cassia clade</taxon>
        <taxon>Senna</taxon>
    </lineage>
</organism>
<comment type="caution">
    <text evidence="1">The sequence shown here is derived from an EMBL/GenBank/DDBJ whole genome shotgun (WGS) entry which is preliminary data.</text>
</comment>
<dbReference type="EMBL" id="JAAIUW010000003">
    <property type="protein sequence ID" value="KAF7837366.1"/>
    <property type="molecule type" value="Genomic_DNA"/>
</dbReference>
<evidence type="ECO:0000313" key="2">
    <source>
        <dbReference type="Proteomes" id="UP000634136"/>
    </source>
</evidence>
<dbReference type="Proteomes" id="UP000634136">
    <property type="component" value="Unassembled WGS sequence"/>
</dbReference>
<evidence type="ECO:0000313" key="1">
    <source>
        <dbReference type="EMBL" id="KAF7837366.1"/>
    </source>
</evidence>
<protein>
    <submittedName>
        <fullName evidence="1">Uncharacterized protein</fullName>
    </submittedName>
</protein>
<gene>
    <name evidence="1" type="ORF">G2W53_005848</name>
</gene>
<sequence>MRLAGSRLALIKKLGEAGVMIPLHSENVKDVRVTLEIEVAVVECGAPEVRLESEIIALTRLHKMLSKIFFSLLAVNGEVNS</sequence>